<protein>
    <submittedName>
        <fullName evidence="1">Uncharacterized protein</fullName>
    </submittedName>
</protein>
<dbReference type="EMBL" id="FUZU01000002">
    <property type="protein sequence ID" value="SKC73733.1"/>
    <property type="molecule type" value="Genomic_DNA"/>
</dbReference>
<proteinExistence type="predicted"/>
<sequence length="138" mass="15804">MQKFFENESAQVYFDATLDTLFLEYTNKVINHEQFVVINTAVLNAMCKLQTVKFVADIRKMGVISIESQKWVVDNLLPGMVKHLNGKKPVVIQLMDASEIFAKLAGNKIKENSQNTIPDFQVLQFTDRAKMETYLRSV</sequence>
<accession>A0A1T5LCM0</accession>
<evidence type="ECO:0000313" key="1">
    <source>
        <dbReference type="EMBL" id="SKC73733.1"/>
    </source>
</evidence>
<dbReference type="OrthoDB" id="982109at2"/>
<keyword evidence="2" id="KW-1185">Reference proteome</keyword>
<dbReference type="AlphaFoldDB" id="A0A1T5LCM0"/>
<gene>
    <name evidence="1" type="ORF">SAMN05660236_2975</name>
</gene>
<name>A0A1T5LCM0_9BACT</name>
<evidence type="ECO:0000313" key="2">
    <source>
        <dbReference type="Proteomes" id="UP000190961"/>
    </source>
</evidence>
<dbReference type="RefSeq" id="WP_079687542.1">
    <property type="nucleotide sequence ID" value="NZ_FUZU01000002.1"/>
</dbReference>
<reference evidence="1 2" key="1">
    <citation type="submission" date="2017-02" db="EMBL/GenBank/DDBJ databases">
        <authorList>
            <person name="Peterson S.W."/>
        </authorList>
    </citation>
    <scope>NUCLEOTIDE SEQUENCE [LARGE SCALE GENOMIC DNA]</scope>
    <source>
        <strain evidence="1 2">DSM 25262</strain>
    </source>
</reference>
<organism evidence="1 2">
    <name type="scientific">Ohtaekwangia koreensis</name>
    <dbReference type="NCBI Taxonomy" id="688867"/>
    <lineage>
        <taxon>Bacteria</taxon>
        <taxon>Pseudomonadati</taxon>
        <taxon>Bacteroidota</taxon>
        <taxon>Cytophagia</taxon>
        <taxon>Cytophagales</taxon>
        <taxon>Fulvivirgaceae</taxon>
        <taxon>Ohtaekwangia</taxon>
    </lineage>
</organism>
<dbReference type="Proteomes" id="UP000190961">
    <property type="component" value="Unassembled WGS sequence"/>
</dbReference>